<comment type="similarity">
    <text evidence="1">Belongs to the Glu/Leu/Phe/Val dehydrogenases family.</text>
</comment>
<evidence type="ECO:0000256" key="1">
    <source>
        <dbReference type="ARBA" id="ARBA00006382"/>
    </source>
</evidence>
<reference evidence="3 4" key="1">
    <citation type="submission" date="2018-09" db="EMBL/GenBank/DDBJ databases">
        <title>Genomic investigation of the strawberry pathogen Phytophthora fragariae indicates pathogenicity is determined by transcriptional variation in three key races.</title>
        <authorList>
            <person name="Adams T.M."/>
            <person name="Armitage A.D."/>
            <person name="Sobczyk M.K."/>
            <person name="Bates H.J."/>
            <person name="Dunwell J.M."/>
            <person name="Nellist C.F."/>
            <person name="Harrison R.J."/>
        </authorList>
    </citation>
    <scope>NUCLEOTIDE SEQUENCE [LARGE SCALE GENOMIC DNA]</scope>
    <source>
        <strain evidence="3 4">SCRP249</strain>
    </source>
</reference>
<dbReference type="GO" id="GO:0016491">
    <property type="term" value="F:oxidoreductase activity"/>
    <property type="evidence" value="ECO:0007669"/>
    <property type="project" value="UniProtKB-KW"/>
</dbReference>
<protein>
    <submittedName>
        <fullName evidence="3">Uncharacterized protein</fullName>
    </submittedName>
</protein>
<dbReference type="Proteomes" id="UP000429607">
    <property type="component" value="Unassembled WGS sequence"/>
</dbReference>
<gene>
    <name evidence="3" type="ORF">PR001_g30193</name>
</gene>
<dbReference type="InterPro" id="IPR033524">
    <property type="entry name" value="Glu/Leu/Phe/Val_DH_AS"/>
</dbReference>
<sequence>MSFHVRFRDIARGGLRMVYPSSTDTHALESARLYNEAHNLAFAQHLTTKGIPEGGSKAVVLCDPIVGPVGDLAPYPQECQPAYPGKFVRRLLFDLM</sequence>
<dbReference type="PROSITE" id="PS00074">
    <property type="entry name" value="GLFV_DEHYDROGENASE"/>
    <property type="match status" value="1"/>
</dbReference>
<evidence type="ECO:0000256" key="2">
    <source>
        <dbReference type="ARBA" id="ARBA00023002"/>
    </source>
</evidence>
<evidence type="ECO:0000313" key="4">
    <source>
        <dbReference type="Proteomes" id="UP000429607"/>
    </source>
</evidence>
<name>A0A6A3GVD7_9STRA</name>
<organism evidence="3 4">
    <name type="scientific">Phytophthora rubi</name>
    <dbReference type="NCBI Taxonomy" id="129364"/>
    <lineage>
        <taxon>Eukaryota</taxon>
        <taxon>Sar</taxon>
        <taxon>Stramenopiles</taxon>
        <taxon>Oomycota</taxon>
        <taxon>Peronosporomycetes</taxon>
        <taxon>Peronosporales</taxon>
        <taxon>Peronosporaceae</taxon>
        <taxon>Phytophthora</taxon>
    </lineage>
</organism>
<dbReference type="SUPFAM" id="SSF53223">
    <property type="entry name" value="Aminoacid dehydrogenase-like, N-terminal domain"/>
    <property type="match status" value="1"/>
</dbReference>
<dbReference type="EMBL" id="QXFV01006598">
    <property type="protein sequence ID" value="KAE8960981.1"/>
    <property type="molecule type" value="Genomic_DNA"/>
</dbReference>
<accession>A0A6A3GVD7</accession>
<proteinExistence type="inferred from homology"/>
<keyword evidence="2" id="KW-0560">Oxidoreductase</keyword>
<dbReference type="InterPro" id="IPR046346">
    <property type="entry name" value="Aminoacid_DH-like_N_sf"/>
</dbReference>
<comment type="caution">
    <text evidence="3">The sequence shown here is derived from an EMBL/GenBank/DDBJ whole genome shotgun (WGS) entry which is preliminary data.</text>
</comment>
<dbReference type="AlphaFoldDB" id="A0A6A3GVD7"/>
<evidence type="ECO:0000313" key="3">
    <source>
        <dbReference type="EMBL" id="KAE8960981.1"/>
    </source>
</evidence>